<feature type="region of interest" description="Disordered" evidence="1">
    <location>
        <begin position="40"/>
        <end position="80"/>
    </location>
</feature>
<dbReference type="PANTHER" id="PTHR46444:SF3">
    <property type="entry name" value="DCD (DEVELOPMENT AND CELL DEATH) DOMAIN PROTEIN"/>
    <property type="match status" value="1"/>
</dbReference>
<feature type="domain" description="DCD" evidence="2">
    <location>
        <begin position="288"/>
        <end position="408"/>
    </location>
</feature>
<feature type="compositionally biased region" description="Basic residues" evidence="1">
    <location>
        <begin position="230"/>
        <end position="239"/>
    </location>
</feature>
<dbReference type="Pfam" id="PF10539">
    <property type="entry name" value="Dev_Cell_Death"/>
    <property type="match status" value="1"/>
</dbReference>
<feature type="compositionally biased region" description="Basic residues" evidence="1">
    <location>
        <begin position="158"/>
        <end position="167"/>
    </location>
</feature>
<name>A0A8X7QY92_BRACI</name>
<feature type="compositionally biased region" description="Basic and acidic residues" evidence="1">
    <location>
        <begin position="266"/>
        <end position="280"/>
    </location>
</feature>
<feature type="region of interest" description="Disordered" evidence="1">
    <location>
        <begin position="386"/>
        <end position="408"/>
    </location>
</feature>
<dbReference type="PANTHER" id="PTHR46444">
    <property type="entry name" value="DCD (DEVELOPMENT AND CELL DEATH) DOMAIN PROTEIN-RELATED"/>
    <property type="match status" value="1"/>
</dbReference>
<evidence type="ECO:0000313" key="3">
    <source>
        <dbReference type="EMBL" id="KAG2276940.1"/>
    </source>
</evidence>
<keyword evidence="4" id="KW-1185">Reference proteome</keyword>
<dbReference type="PROSITE" id="PS51222">
    <property type="entry name" value="DCD"/>
    <property type="match status" value="1"/>
</dbReference>
<comment type="caution">
    <text evidence="3">The sequence shown here is derived from an EMBL/GenBank/DDBJ whole genome shotgun (WGS) entry which is preliminary data.</text>
</comment>
<dbReference type="InterPro" id="IPR013989">
    <property type="entry name" value="Dev_and_cell_death_domain"/>
</dbReference>
<reference evidence="3 4" key="1">
    <citation type="submission" date="2020-02" db="EMBL/GenBank/DDBJ databases">
        <authorList>
            <person name="Ma Q."/>
            <person name="Huang Y."/>
            <person name="Song X."/>
            <person name="Pei D."/>
        </authorList>
    </citation>
    <scope>NUCLEOTIDE SEQUENCE [LARGE SCALE GENOMIC DNA]</scope>
    <source>
        <strain evidence="3">Sxm20200214</strain>
        <tissue evidence="3">Leaf</tissue>
    </source>
</reference>
<feature type="compositionally biased region" description="Basic and acidic residues" evidence="1">
    <location>
        <begin position="116"/>
        <end position="126"/>
    </location>
</feature>
<feature type="compositionally biased region" description="Acidic residues" evidence="1">
    <location>
        <begin position="132"/>
        <end position="152"/>
    </location>
</feature>
<proteinExistence type="predicted"/>
<accession>A0A8X7QY92</accession>
<feature type="region of interest" description="Disordered" evidence="1">
    <location>
        <begin position="101"/>
        <end position="280"/>
    </location>
</feature>
<sequence>MDAENEKTAVEAPGKDVVVESEAEMNETDVGEASDKVVEASMDVSKPEEAVPSVVEEKKTEGDETCVEGASPSGVQNPKGVLPVKKKVVKTVKKLVKKKVLKGGASASAVDPSLGESDKGTKKVAADSETSLGEDGDMESTEELAAESPADEETVKSVGKRLLKGKKVQGALKTTTLKEADKGTPQNGQENNNNSLAVNEQTNGVEKPSSLEVNTSEQKNEDQTGMAGGGRRRKRRRGGKQVSGPNKKQMKEEVVVAAATDATQKSIEEEGKKQVDDDLEKDHGQGNVKHAGLIFMCNAKTRPDCFRFSVMGVQEKRKDYVMSIKPGVKLFLYDYDLKLLYGVFQASSAGGMKLERNAFGGSFPLRCGSRWLVIVYRCLRANSRKQSRRTTTTETSSKQNLRVNRYSS</sequence>
<dbReference type="Proteomes" id="UP000886595">
    <property type="component" value="Unassembled WGS sequence"/>
</dbReference>
<feature type="compositionally biased region" description="Polar residues" evidence="1">
    <location>
        <begin position="184"/>
        <end position="204"/>
    </location>
</feature>
<dbReference type="EMBL" id="JAAMPC010000012">
    <property type="protein sequence ID" value="KAG2276940.1"/>
    <property type="molecule type" value="Genomic_DNA"/>
</dbReference>
<feature type="compositionally biased region" description="Low complexity" evidence="1">
    <location>
        <begin position="389"/>
        <end position="399"/>
    </location>
</feature>
<gene>
    <name evidence="3" type="ORF">Bca52824_059495</name>
</gene>
<evidence type="ECO:0000256" key="1">
    <source>
        <dbReference type="SAM" id="MobiDB-lite"/>
    </source>
</evidence>
<dbReference type="SMART" id="SM00767">
    <property type="entry name" value="DCD"/>
    <property type="match status" value="1"/>
</dbReference>
<feature type="compositionally biased region" description="Basic and acidic residues" evidence="1">
    <location>
        <begin position="45"/>
        <end position="62"/>
    </location>
</feature>
<evidence type="ECO:0000313" key="4">
    <source>
        <dbReference type="Proteomes" id="UP000886595"/>
    </source>
</evidence>
<dbReference type="AlphaFoldDB" id="A0A8X7QY92"/>
<protein>
    <recommendedName>
        <fullName evidence="2">DCD domain-containing protein</fullName>
    </recommendedName>
</protein>
<dbReference type="OrthoDB" id="1920894at2759"/>
<evidence type="ECO:0000259" key="2">
    <source>
        <dbReference type="PROSITE" id="PS51222"/>
    </source>
</evidence>
<organism evidence="3 4">
    <name type="scientific">Brassica carinata</name>
    <name type="common">Ethiopian mustard</name>
    <name type="synonym">Abyssinian cabbage</name>
    <dbReference type="NCBI Taxonomy" id="52824"/>
    <lineage>
        <taxon>Eukaryota</taxon>
        <taxon>Viridiplantae</taxon>
        <taxon>Streptophyta</taxon>
        <taxon>Embryophyta</taxon>
        <taxon>Tracheophyta</taxon>
        <taxon>Spermatophyta</taxon>
        <taxon>Magnoliopsida</taxon>
        <taxon>eudicotyledons</taxon>
        <taxon>Gunneridae</taxon>
        <taxon>Pentapetalae</taxon>
        <taxon>rosids</taxon>
        <taxon>malvids</taxon>
        <taxon>Brassicales</taxon>
        <taxon>Brassicaceae</taxon>
        <taxon>Brassiceae</taxon>
        <taxon>Brassica</taxon>
    </lineage>
</organism>